<keyword evidence="3" id="KW-0418">Kinase</keyword>
<name>U7VCF8_9FUSO</name>
<evidence type="ECO:0000256" key="1">
    <source>
        <dbReference type="ARBA" id="ARBA00022741"/>
    </source>
</evidence>
<dbReference type="STRING" id="1319815.HMPREF0202_01295"/>
<keyword evidence="3" id="KW-0808">Transferase</keyword>
<comment type="caution">
    <text evidence="5">The sequence shown here is derived from an EMBL/GenBank/DDBJ whole genome shotgun (WGS) entry which is preliminary data.</text>
</comment>
<dbReference type="SUPFAM" id="SSF52540">
    <property type="entry name" value="P-loop containing nucleoside triphosphate hydrolases"/>
    <property type="match status" value="1"/>
</dbReference>
<comment type="subcellular location">
    <subcellularLocation>
        <location evidence="3">Cytoplasm</location>
    </subcellularLocation>
</comment>
<comment type="similarity">
    <text evidence="3">Belongs to the CoaE family.</text>
</comment>
<dbReference type="CDD" id="cd02022">
    <property type="entry name" value="DPCK"/>
    <property type="match status" value="1"/>
</dbReference>
<dbReference type="PANTHER" id="PTHR10695:SF46">
    <property type="entry name" value="BIFUNCTIONAL COENZYME A SYNTHASE-RELATED"/>
    <property type="match status" value="1"/>
</dbReference>
<dbReference type="GO" id="GO:0005737">
    <property type="term" value="C:cytoplasm"/>
    <property type="evidence" value="ECO:0007669"/>
    <property type="project" value="UniProtKB-SubCell"/>
</dbReference>
<comment type="catalytic activity">
    <reaction evidence="3">
        <text>3'-dephospho-CoA + ATP = ADP + CoA + H(+)</text>
        <dbReference type="Rhea" id="RHEA:18245"/>
        <dbReference type="ChEBI" id="CHEBI:15378"/>
        <dbReference type="ChEBI" id="CHEBI:30616"/>
        <dbReference type="ChEBI" id="CHEBI:57287"/>
        <dbReference type="ChEBI" id="CHEBI:57328"/>
        <dbReference type="ChEBI" id="CHEBI:456216"/>
        <dbReference type="EC" id="2.7.1.24"/>
    </reaction>
</comment>
<sequence length="211" mass="24363">MLEYSIFYFKEMAMILGLTGGIGSGKSTVSKIFLSMGIKVFDADLIAKDILETEQVKEEIKEKLGKEFINLKSNSVDKELLKKEVFNNSKKLNILNGIVHPRVVDIYKKKYLEFKDKKEIVIFDVPLLFEVNLERYCDKVIVVDIDLKVQIERIKNRDNIDVALINKIIAAQMSREERNIKADILIENNGSLEELKQKIEKIIKDIERGKI</sequence>
<comment type="pathway">
    <text evidence="3">Cofactor biosynthesis; coenzyme A biosynthesis; CoA from (R)-pantothenate: step 5/5.</text>
</comment>
<dbReference type="InterPro" id="IPR001977">
    <property type="entry name" value="Depp_CoAkinase"/>
</dbReference>
<dbReference type="PANTHER" id="PTHR10695">
    <property type="entry name" value="DEPHOSPHO-COA KINASE-RELATED"/>
    <property type="match status" value="1"/>
</dbReference>
<dbReference type="AlphaFoldDB" id="U7VCF8"/>
<reference evidence="5 6" key="1">
    <citation type="submission" date="2013-08" db="EMBL/GenBank/DDBJ databases">
        <authorList>
            <person name="Weinstock G."/>
            <person name="Sodergren E."/>
            <person name="Wylie T."/>
            <person name="Fulton L."/>
            <person name="Fulton R."/>
            <person name="Fronick C."/>
            <person name="O'Laughlin M."/>
            <person name="Godfrey J."/>
            <person name="Miner T."/>
            <person name="Herter B."/>
            <person name="Appelbaum E."/>
            <person name="Cordes M."/>
            <person name="Lek S."/>
            <person name="Wollam A."/>
            <person name="Pepin K.H."/>
            <person name="Palsikar V.B."/>
            <person name="Mitreva M."/>
            <person name="Wilson R.K."/>
        </authorList>
    </citation>
    <scope>NUCLEOTIDE SEQUENCE [LARGE SCALE GENOMIC DNA]</scope>
    <source>
        <strain evidence="5 6">ATCC BAA-474</strain>
    </source>
</reference>
<dbReference type="Gene3D" id="3.40.50.300">
    <property type="entry name" value="P-loop containing nucleotide triphosphate hydrolases"/>
    <property type="match status" value="1"/>
</dbReference>
<dbReference type="HAMAP" id="MF_00376">
    <property type="entry name" value="Dephospho_CoA_kinase"/>
    <property type="match status" value="1"/>
</dbReference>
<keyword evidence="2 3" id="KW-0067">ATP-binding</keyword>
<keyword evidence="3" id="KW-0173">Coenzyme A biosynthesis</keyword>
<evidence type="ECO:0000313" key="5">
    <source>
        <dbReference type="EMBL" id="ERT68824.1"/>
    </source>
</evidence>
<dbReference type="Proteomes" id="UP000017081">
    <property type="component" value="Unassembled WGS sequence"/>
</dbReference>
<evidence type="ECO:0000313" key="6">
    <source>
        <dbReference type="Proteomes" id="UP000017081"/>
    </source>
</evidence>
<dbReference type="Pfam" id="PF01121">
    <property type="entry name" value="CoaE"/>
    <property type="match status" value="1"/>
</dbReference>
<evidence type="ECO:0000256" key="2">
    <source>
        <dbReference type="ARBA" id="ARBA00022840"/>
    </source>
</evidence>
<proteinExistence type="inferred from homology"/>
<dbReference type="HOGENOM" id="CLU_057180_2_1_0"/>
<comment type="function">
    <text evidence="3">Catalyzes the phosphorylation of the 3'-hydroxyl group of dephosphocoenzyme A to form coenzyme A.</text>
</comment>
<feature type="binding site" evidence="3">
    <location>
        <begin position="23"/>
        <end position="28"/>
    </location>
    <ligand>
        <name>ATP</name>
        <dbReference type="ChEBI" id="CHEBI:30616"/>
    </ligand>
</feature>
<protein>
    <recommendedName>
        <fullName evidence="3 4">Dephospho-CoA kinase</fullName>
        <ecNumber evidence="3 4">2.7.1.24</ecNumber>
    </recommendedName>
    <alternativeName>
        <fullName evidence="3">Dephosphocoenzyme A kinase</fullName>
    </alternativeName>
</protein>
<keyword evidence="1 3" id="KW-0547">Nucleotide-binding</keyword>
<keyword evidence="3" id="KW-0963">Cytoplasm</keyword>
<keyword evidence="6" id="KW-1185">Reference proteome</keyword>
<dbReference type="EC" id="2.7.1.24" evidence="3 4"/>
<dbReference type="UniPathway" id="UPA00241">
    <property type="reaction ID" value="UER00356"/>
</dbReference>
<gene>
    <name evidence="3" type="primary">coaE</name>
    <name evidence="5" type="ORF">HMPREF0202_01295</name>
</gene>
<dbReference type="eggNOG" id="COG0237">
    <property type="taxonomic scope" value="Bacteria"/>
</dbReference>
<accession>U7VCF8</accession>
<dbReference type="EMBL" id="AXZF01000045">
    <property type="protein sequence ID" value="ERT68824.1"/>
    <property type="molecule type" value="Genomic_DNA"/>
</dbReference>
<dbReference type="GO" id="GO:0004140">
    <property type="term" value="F:dephospho-CoA kinase activity"/>
    <property type="evidence" value="ECO:0007669"/>
    <property type="project" value="UniProtKB-UniRule"/>
</dbReference>
<dbReference type="InterPro" id="IPR027417">
    <property type="entry name" value="P-loop_NTPase"/>
</dbReference>
<dbReference type="NCBIfam" id="TIGR00152">
    <property type="entry name" value="dephospho-CoA kinase"/>
    <property type="match status" value="1"/>
</dbReference>
<evidence type="ECO:0000256" key="4">
    <source>
        <dbReference type="NCBIfam" id="TIGR00152"/>
    </source>
</evidence>
<dbReference type="GO" id="GO:0015937">
    <property type="term" value="P:coenzyme A biosynthetic process"/>
    <property type="evidence" value="ECO:0007669"/>
    <property type="project" value="UniProtKB-UniRule"/>
</dbReference>
<dbReference type="PROSITE" id="PS51219">
    <property type="entry name" value="DPCK"/>
    <property type="match status" value="1"/>
</dbReference>
<organism evidence="5 6">
    <name type="scientific">Cetobacterium somerae ATCC BAA-474</name>
    <dbReference type="NCBI Taxonomy" id="1319815"/>
    <lineage>
        <taxon>Bacteria</taxon>
        <taxon>Fusobacteriati</taxon>
        <taxon>Fusobacteriota</taxon>
        <taxon>Fusobacteriia</taxon>
        <taxon>Fusobacteriales</taxon>
        <taxon>Fusobacteriaceae</taxon>
        <taxon>Cetobacterium</taxon>
    </lineage>
</organism>
<evidence type="ECO:0000256" key="3">
    <source>
        <dbReference type="HAMAP-Rule" id="MF_00376"/>
    </source>
</evidence>
<dbReference type="PATRIC" id="fig|1319815.3.peg.1248"/>
<dbReference type="GO" id="GO:0005524">
    <property type="term" value="F:ATP binding"/>
    <property type="evidence" value="ECO:0007669"/>
    <property type="project" value="UniProtKB-UniRule"/>
</dbReference>